<dbReference type="InterPro" id="IPR000792">
    <property type="entry name" value="Tscrpt_reg_LuxR_C"/>
</dbReference>
<keyword evidence="6" id="KW-1185">Reference proteome</keyword>
<accession>A0A5M3X4C8</accession>
<dbReference type="SMART" id="SM00421">
    <property type="entry name" value="HTH_LUXR"/>
    <property type="match status" value="1"/>
</dbReference>
<organism evidence="5 6">
    <name type="scientific">Acrocarpospora macrocephala</name>
    <dbReference type="NCBI Taxonomy" id="150177"/>
    <lineage>
        <taxon>Bacteria</taxon>
        <taxon>Bacillati</taxon>
        <taxon>Actinomycetota</taxon>
        <taxon>Actinomycetes</taxon>
        <taxon>Streptosporangiales</taxon>
        <taxon>Streptosporangiaceae</taxon>
        <taxon>Acrocarpospora</taxon>
    </lineage>
</organism>
<dbReference type="SMART" id="SM00382">
    <property type="entry name" value="AAA"/>
    <property type="match status" value="1"/>
</dbReference>
<reference evidence="5 6" key="1">
    <citation type="submission" date="2019-10" db="EMBL/GenBank/DDBJ databases">
        <title>Whole genome shotgun sequence of Acrocarpospora macrocephala NBRC 16266.</title>
        <authorList>
            <person name="Ichikawa N."/>
            <person name="Kimura A."/>
            <person name="Kitahashi Y."/>
            <person name="Komaki H."/>
            <person name="Oguchi A."/>
        </authorList>
    </citation>
    <scope>NUCLEOTIDE SEQUENCE [LARGE SCALE GENOMIC DNA]</scope>
    <source>
        <strain evidence="5 6">NBRC 16266</strain>
    </source>
</reference>
<feature type="region of interest" description="Disordered" evidence="3">
    <location>
        <begin position="457"/>
        <end position="577"/>
    </location>
</feature>
<dbReference type="InterPro" id="IPR011990">
    <property type="entry name" value="TPR-like_helical_dom_sf"/>
</dbReference>
<dbReference type="GO" id="GO:0005737">
    <property type="term" value="C:cytoplasm"/>
    <property type="evidence" value="ECO:0007669"/>
    <property type="project" value="TreeGrafter"/>
</dbReference>
<dbReference type="Pfam" id="PF13191">
    <property type="entry name" value="AAA_16"/>
    <property type="match status" value="1"/>
</dbReference>
<dbReference type="PANTHER" id="PTHR16305:SF35">
    <property type="entry name" value="TRANSCRIPTIONAL ACTIVATOR DOMAIN"/>
    <property type="match status" value="1"/>
</dbReference>
<dbReference type="GO" id="GO:0003677">
    <property type="term" value="F:DNA binding"/>
    <property type="evidence" value="ECO:0007669"/>
    <property type="project" value="InterPro"/>
</dbReference>
<dbReference type="Proteomes" id="UP000331127">
    <property type="component" value="Unassembled WGS sequence"/>
</dbReference>
<dbReference type="GO" id="GO:0006355">
    <property type="term" value="P:regulation of DNA-templated transcription"/>
    <property type="evidence" value="ECO:0007669"/>
    <property type="project" value="InterPro"/>
</dbReference>
<feature type="compositionally biased region" description="Basic and acidic residues" evidence="3">
    <location>
        <begin position="464"/>
        <end position="482"/>
    </location>
</feature>
<protein>
    <recommendedName>
        <fullName evidence="4">HTH luxR-type domain-containing protein</fullName>
    </recommendedName>
</protein>
<dbReference type="SUPFAM" id="SSF52540">
    <property type="entry name" value="P-loop containing nucleoside triphosphate hydrolases"/>
    <property type="match status" value="1"/>
</dbReference>
<feature type="compositionally biased region" description="Basic and acidic residues" evidence="3">
    <location>
        <begin position="515"/>
        <end position="527"/>
    </location>
</feature>
<dbReference type="Gene3D" id="1.10.10.10">
    <property type="entry name" value="Winged helix-like DNA-binding domain superfamily/Winged helix DNA-binding domain"/>
    <property type="match status" value="1"/>
</dbReference>
<dbReference type="InterPro" id="IPR003593">
    <property type="entry name" value="AAA+_ATPase"/>
</dbReference>
<dbReference type="GO" id="GO:0005524">
    <property type="term" value="F:ATP binding"/>
    <property type="evidence" value="ECO:0007669"/>
    <property type="project" value="UniProtKB-KW"/>
</dbReference>
<dbReference type="InterPro" id="IPR016032">
    <property type="entry name" value="Sig_transdc_resp-reg_C-effctor"/>
</dbReference>
<feature type="compositionally biased region" description="Basic and acidic residues" evidence="3">
    <location>
        <begin position="560"/>
        <end position="569"/>
    </location>
</feature>
<dbReference type="SUPFAM" id="SSF48452">
    <property type="entry name" value="TPR-like"/>
    <property type="match status" value="1"/>
</dbReference>
<name>A0A5M3X4C8_9ACTN</name>
<dbReference type="AlphaFoldDB" id="A0A5M3X4C8"/>
<evidence type="ECO:0000256" key="2">
    <source>
        <dbReference type="ARBA" id="ARBA00022840"/>
    </source>
</evidence>
<dbReference type="InterPro" id="IPR036388">
    <property type="entry name" value="WH-like_DNA-bd_sf"/>
</dbReference>
<dbReference type="PANTHER" id="PTHR16305">
    <property type="entry name" value="TESTICULAR SOLUBLE ADENYLYL CYCLASE"/>
    <property type="match status" value="1"/>
</dbReference>
<dbReference type="Gene3D" id="1.25.40.10">
    <property type="entry name" value="Tetratricopeptide repeat domain"/>
    <property type="match status" value="1"/>
</dbReference>
<dbReference type="InterPro" id="IPR027417">
    <property type="entry name" value="P-loop_NTPase"/>
</dbReference>
<dbReference type="CDD" id="cd06170">
    <property type="entry name" value="LuxR_C_like"/>
    <property type="match status" value="1"/>
</dbReference>
<dbReference type="InterPro" id="IPR041664">
    <property type="entry name" value="AAA_16"/>
</dbReference>
<proteinExistence type="predicted"/>
<evidence type="ECO:0000313" key="5">
    <source>
        <dbReference type="EMBL" id="GES14501.1"/>
    </source>
</evidence>
<dbReference type="PROSITE" id="PS00622">
    <property type="entry name" value="HTH_LUXR_1"/>
    <property type="match status" value="1"/>
</dbReference>
<gene>
    <name evidence="5" type="ORF">Amac_080980</name>
</gene>
<dbReference type="GO" id="GO:0004016">
    <property type="term" value="F:adenylate cyclase activity"/>
    <property type="evidence" value="ECO:0007669"/>
    <property type="project" value="TreeGrafter"/>
</dbReference>
<evidence type="ECO:0000259" key="4">
    <source>
        <dbReference type="PROSITE" id="PS50043"/>
    </source>
</evidence>
<dbReference type="Gene3D" id="3.40.50.300">
    <property type="entry name" value="P-loop containing nucleotide triphosphate hydrolases"/>
    <property type="match status" value="1"/>
</dbReference>
<feature type="domain" description="HTH luxR-type" evidence="4">
    <location>
        <begin position="994"/>
        <end position="1059"/>
    </location>
</feature>
<feature type="region of interest" description="Disordered" evidence="3">
    <location>
        <begin position="1056"/>
        <end position="1079"/>
    </location>
</feature>
<dbReference type="PROSITE" id="PS50043">
    <property type="entry name" value="HTH_LUXR_2"/>
    <property type="match status" value="1"/>
</dbReference>
<dbReference type="Pfam" id="PF00196">
    <property type="entry name" value="GerE"/>
    <property type="match status" value="1"/>
</dbReference>
<dbReference type="RefSeq" id="WP_170322907.1">
    <property type="nucleotide sequence ID" value="NZ_BLAE01000060.1"/>
</dbReference>
<comment type="caution">
    <text evidence="5">The sequence shown here is derived from an EMBL/GenBank/DDBJ whole genome shotgun (WGS) entry which is preliminary data.</text>
</comment>
<evidence type="ECO:0000256" key="1">
    <source>
        <dbReference type="ARBA" id="ARBA00022741"/>
    </source>
</evidence>
<evidence type="ECO:0000313" key="6">
    <source>
        <dbReference type="Proteomes" id="UP000331127"/>
    </source>
</evidence>
<sequence>MIVPESGFVGRERELAVLNQAWESAQHNETRIISIDGDPGIGKTALVRRFLREAKPESLVWASGDEAEIDLPWGVLTQIAQALPAIGSPSTPWEARADPVFIGHALARELQDRKDLILVIDDAHWADRLSLATIRLAARRLLADPILLIVIHQTPGPLDRIIHDGPAPTLDDNWRRLFDSDRGLRLSLHGLTAPDLIRLAVDHGHPGLSPGGAARLHTHTGGHPLHARHLLNELPLHAINYGHGPLPAPRTLTTTLRSHLERCSPATRNVLAAAAVLGTKSTLTALRTLMETPTLATEAIEPGPLGDIPGSPVAEETFRKAVTEAIDLRLLEEVPGSAGMELGFPGTMVRGLVYHEIDRGWRRELHRRAARRGGAGALWHRIAGAEGQNEELARDVERAARDQLAQGWIPLAAMLWRHALELTPAGPTRGPRLLAAVEALLVAGDIATSLEYQGEVASLSSEGDIQRQSEIADRPSGHEIPRPGEAASLTSDSGIPRTSGVVGLSSEGGIQRQSEIADRPSGHEIPRPGEAASLTSDSGIPRTSGVVGLSSEGGIQRRSGVADRSRGDGISRPGEVADLSSGDGIRRWADYVLGYQLLLTGQVGEAAGALRRALVSGERHVREPVDLEARIASQLTILGVLTVSYPEMIQHATTAVATAKEPWVAAFAWFAKSIGLAVVGRSGEALAALAGVDAPGAPSGLDGLVARGMIRLWTDDLEGGRSDLASAVNRATRGEPLRVGQALGFLGEAEYRLGALGEAVLHAELAVGDAEDNSRVWDYAMLHAIACYPLAAQAEWARAEAHAEQATRWARQVGTPAGVVYAAAAQAVLAQARDDAAWLLAAAEKAEAIYPVEEPGTHLLGPVLADALSRLGRATEAAEALARFQVRLGSSRRRSVEMCVARVKAQIAAASGRHQEALDEYRVALRIARETGMRLEAARIELSVGRCLHALGRRAGAERSFRIAIERFTAIGANAYIIQTLDAASQAGMTLDAPPAALAALTPAERAVVTLAAAGNSNREIAERLVLSVKTIEFHLTNVFRKLDIGTRDELRQVLPEPGWPHEIPGVHPGSPGSTRDLR</sequence>
<dbReference type="PRINTS" id="PR00038">
    <property type="entry name" value="HTHLUXR"/>
</dbReference>
<dbReference type="SUPFAM" id="SSF46894">
    <property type="entry name" value="C-terminal effector domain of the bipartite response regulators"/>
    <property type="match status" value="1"/>
</dbReference>
<keyword evidence="1" id="KW-0547">Nucleotide-binding</keyword>
<evidence type="ECO:0000256" key="3">
    <source>
        <dbReference type="SAM" id="MobiDB-lite"/>
    </source>
</evidence>
<keyword evidence="2" id="KW-0067">ATP-binding</keyword>
<dbReference type="EMBL" id="BLAE01000060">
    <property type="protein sequence ID" value="GES14501.1"/>
    <property type="molecule type" value="Genomic_DNA"/>
</dbReference>